<proteinExistence type="predicted"/>
<name>A0ABD2ZW70_9GENT</name>
<evidence type="ECO:0000313" key="1">
    <source>
        <dbReference type="EMBL" id="KAL3522565.1"/>
    </source>
</evidence>
<evidence type="ECO:0000313" key="2">
    <source>
        <dbReference type="Proteomes" id="UP001630127"/>
    </source>
</evidence>
<gene>
    <name evidence="1" type="ORF">ACH5RR_015399</name>
</gene>
<protein>
    <submittedName>
        <fullName evidence="1">Uncharacterized protein</fullName>
    </submittedName>
</protein>
<dbReference type="EMBL" id="JBJUIK010000007">
    <property type="protein sequence ID" value="KAL3522565.1"/>
    <property type="molecule type" value="Genomic_DNA"/>
</dbReference>
<comment type="caution">
    <text evidence="1">The sequence shown here is derived from an EMBL/GenBank/DDBJ whole genome shotgun (WGS) entry which is preliminary data.</text>
</comment>
<reference evidence="1 2" key="1">
    <citation type="submission" date="2024-11" db="EMBL/GenBank/DDBJ databases">
        <title>A near-complete genome assembly of Cinchona calisaya.</title>
        <authorList>
            <person name="Lian D.C."/>
            <person name="Zhao X.W."/>
            <person name="Wei L."/>
        </authorList>
    </citation>
    <scope>NUCLEOTIDE SEQUENCE [LARGE SCALE GENOMIC DNA]</scope>
    <source>
        <tissue evidence="1">Nenye</tissue>
    </source>
</reference>
<dbReference type="Proteomes" id="UP001630127">
    <property type="component" value="Unassembled WGS sequence"/>
</dbReference>
<dbReference type="AlphaFoldDB" id="A0ABD2ZW70"/>
<sequence>MEKSKNYHLMGVEDSRFKGKINGFSWLPESKTLLEERGGMEVMNRVRTCVNPLTASHGSGCIKSKVVSAVWKPKAMGDVCSVVDVIEQGSPKGKGKIEEEMQVVTGKDIDSPDINLKCPIQGPEIGEKENDWNPPQITLHQQEMLLNSNSYNPLATEDVK</sequence>
<keyword evidence="2" id="KW-1185">Reference proteome</keyword>
<accession>A0ABD2ZW70</accession>
<organism evidence="1 2">
    <name type="scientific">Cinchona calisaya</name>
    <dbReference type="NCBI Taxonomy" id="153742"/>
    <lineage>
        <taxon>Eukaryota</taxon>
        <taxon>Viridiplantae</taxon>
        <taxon>Streptophyta</taxon>
        <taxon>Embryophyta</taxon>
        <taxon>Tracheophyta</taxon>
        <taxon>Spermatophyta</taxon>
        <taxon>Magnoliopsida</taxon>
        <taxon>eudicotyledons</taxon>
        <taxon>Gunneridae</taxon>
        <taxon>Pentapetalae</taxon>
        <taxon>asterids</taxon>
        <taxon>lamiids</taxon>
        <taxon>Gentianales</taxon>
        <taxon>Rubiaceae</taxon>
        <taxon>Cinchonoideae</taxon>
        <taxon>Cinchoneae</taxon>
        <taxon>Cinchona</taxon>
    </lineage>
</organism>